<name>A0A9Q8L7V7_PASFU</name>
<dbReference type="RefSeq" id="XP_047756164.1">
    <property type="nucleotide sequence ID" value="XM_047899555.1"/>
</dbReference>
<dbReference type="KEGG" id="ffu:CLAFUR5_00407"/>
<protein>
    <recommendedName>
        <fullName evidence="6">Ubiquitin 3 binding protein But2 C-terminal domain-containing protein</fullName>
    </recommendedName>
</protein>
<dbReference type="Pfam" id="PF22799">
    <property type="entry name" value="PIR1-like_C"/>
    <property type="match status" value="1"/>
</dbReference>
<feature type="signal peptide" evidence="1">
    <location>
        <begin position="1"/>
        <end position="17"/>
    </location>
</feature>
<dbReference type="AlphaFoldDB" id="A0A9Q8L7V7"/>
<sequence length="332" mass="34748">MRSAALLLPAVAQALVAREAGTGCCFHLTAEGGPGGRVDQLFDGQNRIGQTGLPEGQYCINGNGGLTDSHGRGCIITPPTGQWQCDAGATPTPGFSVGSDGKIAMNGSTSFYGAPTGDNGGWNIYDKPLHGEPKTTGVTLTADNCDATKQPPPAPAPPKSACPAELPSKIKDFEFPHLIVPVDSKHPDQSYGTSYNGTAEGTVSSIFNFDIPLSTKGKTCNLKFLFPEQKDLETSAFEYGGDGQFQLSVLGAPATESTTYATAPKVEKDLGLTFLRTPGSFTLAPGTAVEIASVPCPAGERFGIWLQPVGNAKLNFFQDYNPCPIGLYVVPQ</sequence>
<evidence type="ECO:0000313" key="5">
    <source>
        <dbReference type="Proteomes" id="UP000756132"/>
    </source>
</evidence>
<evidence type="ECO:0000256" key="1">
    <source>
        <dbReference type="SAM" id="SignalP"/>
    </source>
</evidence>
<evidence type="ECO:0000259" key="2">
    <source>
        <dbReference type="Pfam" id="PF09792"/>
    </source>
</evidence>
<dbReference type="InterPro" id="IPR018620">
    <property type="entry name" value="Ubiquitin3-bd_protein_But2_C"/>
</dbReference>
<evidence type="ECO:0000313" key="4">
    <source>
        <dbReference type="EMBL" id="UJO11798.1"/>
    </source>
</evidence>
<keyword evidence="5" id="KW-1185">Reference proteome</keyword>
<dbReference type="Proteomes" id="UP000756132">
    <property type="component" value="Chromosome 1"/>
</dbReference>
<feature type="domain" description="Ubiquitin 3 binding protein But2 C-terminal" evidence="2">
    <location>
        <begin position="174"/>
        <end position="322"/>
    </location>
</feature>
<proteinExistence type="predicted"/>
<keyword evidence="1" id="KW-0732">Signal</keyword>
<feature type="domain" description="Cell wall mannoprotein PIR1-like C-terminal" evidence="3">
    <location>
        <begin position="64"/>
        <end position="130"/>
    </location>
</feature>
<dbReference type="GeneID" id="71980285"/>
<accession>A0A9Q8L7V7</accession>
<dbReference type="PANTHER" id="PTHR39613:SF1">
    <property type="entry name" value="ANCHORED CELL WALL PROTEIN, PUTATIVE (AFU_ORTHOLOGUE AFUA_4G08960)-RELATED"/>
    <property type="match status" value="1"/>
</dbReference>
<gene>
    <name evidence="4" type="ORF">CLAFUR5_00407</name>
</gene>
<evidence type="ECO:0008006" key="6">
    <source>
        <dbReference type="Google" id="ProtNLM"/>
    </source>
</evidence>
<feature type="chain" id="PRO_5040474400" description="Ubiquitin 3 binding protein But2 C-terminal domain-containing protein" evidence="1">
    <location>
        <begin position="18"/>
        <end position="332"/>
    </location>
</feature>
<reference evidence="4" key="2">
    <citation type="journal article" date="2022" name="Microb. Genom.">
        <title>A chromosome-scale genome assembly of the tomato pathogen Cladosporium fulvum reveals a compartmentalized genome architecture and the presence of a dispensable chromosome.</title>
        <authorList>
            <person name="Zaccaron A.Z."/>
            <person name="Chen L.H."/>
            <person name="Samaras A."/>
            <person name="Stergiopoulos I."/>
        </authorList>
    </citation>
    <scope>NUCLEOTIDE SEQUENCE</scope>
    <source>
        <strain evidence="4">Race5_Kim</strain>
    </source>
</reference>
<evidence type="ECO:0000259" key="3">
    <source>
        <dbReference type="Pfam" id="PF22799"/>
    </source>
</evidence>
<dbReference type="PANTHER" id="PTHR39613">
    <property type="entry name" value="ANCHORED CELL WALL PROTEIN, PUTATIVE (AFU_ORTHOLOGUE AFUA_4G08960)-RELATED"/>
    <property type="match status" value="1"/>
</dbReference>
<organism evidence="4 5">
    <name type="scientific">Passalora fulva</name>
    <name type="common">Tomato leaf mold</name>
    <name type="synonym">Cladosporium fulvum</name>
    <dbReference type="NCBI Taxonomy" id="5499"/>
    <lineage>
        <taxon>Eukaryota</taxon>
        <taxon>Fungi</taxon>
        <taxon>Dikarya</taxon>
        <taxon>Ascomycota</taxon>
        <taxon>Pezizomycotina</taxon>
        <taxon>Dothideomycetes</taxon>
        <taxon>Dothideomycetidae</taxon>
        <taxon>Mycosphaerellales</taxon>
        <taxon>Mycosphaerellaceae</taxon>
        <taxon>Fulvia</taxon>
    </lineage>
</organism>
<reference evidence="4" key="1">
    <citation type="submission" date="2021-12" db="EMBL/GenBank/DDBJ databases">
        <authorList>
            <person name="Zaccaron A."/>
            <person name="Stergiopoulos I."/>
        </authorList>
    </citation>
    <scope>NUCLEOTIDE SEQUENCE</scope>
    <source>
        <strain evidence="4">Race5_Kim</strain>
    </source>
</reference>
<dbReference type="InterPro" id="IPR054508">
    <property type="entry name" value="PIR1-like_C"/>
</dbReference>
<dbReference type="OrthoDB" id="4657524at2759"/>
<dbReference type="Pfam" id="PF09792">
    <property type="entry name" value="But2"/>
    <property type="match status" value="1"/>
</dbReference>
<dbReference type="EMBL" id="CP090163">
    <property type="protein sequence ID" value="UJO11798.1"/>
    <property type="molecule type" value="Genomic_DNA"/>
</dbReference>